<feature type="transmembrane region" description="Helical" evidence="2">
    <location>
        <begin position="206"/>
        <end position="227"/>
    </location>
</feature>
<comment type="caution">
    <text evidence="3">The sequence shown here is derived from an EMBL/GenBank/DDBJ whole genome shotgun (WGS) entry which is preliminary data.</text>
</comment>
<feature type="compositionally biased region" description="Basic residues" evidence="1">
    <location>
        <begin position="242"/>
        <end position="251"/>
    </location>
</feature>
<evidence type="ECO:0000313" key="4">
    <source>
        <dbReference type="Proteomes" id="UP000193467"/>
    </source>
</evidence>
<evidence type="ECO:0008006" key="5">
    <source>
        <dbReference type="Google" id="ProtNLM"/>
    </source>
</evidence>
<feature type="compositionally biased region" description="Low complexity" evidence="1">
    <location>
        <begin position="352"/>
        <end position="363"/>
    </location>
</feature>
<organism evidence="3 4">
    <name type="scientific">Leucosporidium creatinivorum</name>
    <dbReference type="NCBI Taxonomy" id="106004"/>
    <lineage>
        <taxon>Eukaryota</taxon>
        <taxon>Fungi</taxon>
        <taxon>Dikarya</taxon>
        <taxon>Basidiomycota</taxon>
        <taxon>Pucciniomycotina</taxon>
        <taxon>Microbotryomycetes</taxon>
        <taxon>Leucosporidiales</taxon>
        <taxon>Leucosporidium</taxon>
    </lineage>
</organism>
<evidence type="ECO:0000256" key="2">
    <source>
        <dbReference type="SAM" id="Phobius"/>
    </source>
</evidence>
<accession>A0A1Y2FHU1</accession>
<keyword evidence="2" id="KW-0472">Membrane</keyword>
<feature type="compositionally biased region" description="Basic and acidic residues" evidence="1">
    <location>
        <begin position="315"/>
        <end position="331"/>
    </location>
</feature>
<feature type="region of interest" description="Disordered" evidence="1">
    <location>
        <begin position="237"/>
        <end position="363"/>
    </location>
</feature>
<feature type="transmembrane region" description="Helical" evidence="2">
    <location>
        <begin position="147"/>
        <end position="165"/>
    </location>
</feature>
<feature type="transmembrane region" description="Helical" evidence="2">
    <location>
        <begin position="103"/>
        <end position="126"/>
    </location>
</feature>
<feature type="region of interest" description="Disordered" evidence="1">
    <location>
        <begin position="1"/>
        <end position="50"/>
    </location>
</feature>
<evidence type="ECO:0000313" key="3">
    <source>
        <dbReference type="EMBL" id="ORY83509.1"/>
    </source>
</evidence>
<evidence type="ECO:0000256" key="1">
    <source>
        <dbReference type="SAM" id="MobiDB-lite"/>
    </source>
</evidence>
<gene>
    <name evidence="3" type="ORF">BCR35DRAFT_351976</name>
</gene>
<protein>
    <recommendedName>
        <fullName evidence="5">MARVEL domain-containing protein</fullName>
    </recommendedName>
</protein>
<keyword evidence="4" id="KW-1185">Reference proteome</keyword>
<feature type="transmembrane region" description="Helical" evidence="2">
    <location>
        <begin position="68"/>
        <end position="91"/>
    </location>
</feature>
<name>A0A1Y2FHU1_9BASI</name>
<keyword evidence="2" id="KW-1133">Transmembrane helix</keyword>
<feature type="compositionally biased region" description="Gly residues" evidence="1">
    <location>
        <begin position="276"/>
        <end position="286"/>
    </location>
</feature>
<keyword evidence="2" id="KW-0812">Transmembrane</keyword>
<dbReference type="EMBL" id="MCGR01000019">
    <property type="protein sequence ID" value="ORY83509.1"/>
    <property type="molecule type" value="Genomic_DNA"/>
</dbReference>
<sequence>MPSFFSRFKRQQAVRLSDDEKSAAYEQDATRYSPPPSPTTGKRGLGRRRERTIGNYAPHPAVLRTLRFLMYGVTSLSALATAGLGIAVVQYYNTHGPVVKPSWGSLIACIVFGIGTPGVLFGMMLFTPFLFRHGTVLGIINQTRMELAMLFGMAVVWISGALALACDLRGRENCLWDGYYHYPKPSDFDNVCNLINVQVGLAYTTFGLSVFQMCIVFAFAGYTLLYLDQEVLTEPTNDLGGRAHRARKSALAHRNMQRQSQRQSAEAAGLASPTTGGAGARGGPGGSPTSRRVPVPSVDGAPAPRRSSSAGGSDAEGRIRFRDEPERDVEGGRPGADSTNGGDEGLEGEGYYGYEAGGRSARV</sequence>
<dbReference type="InParanoid" id="A0A1Y2FHU1"/>
<dbReference type="OrthoDB" id="2533652at2759"/>
<proteinExistence type="predicted"/>
<dbReference type="AlphaFoldDB" id="A0A1Y2FHU1"/>
<reference evidence="3 4" key="1">
    <citation type="submission" date="2016-07" db="EMBL/GenBank/DDBJ databases">
        <title>Pervasive Adenine N6-methylation of Active Genes in Fungi.</title>
        <authorList>
            <consortium name="DOE Joint Genome Institute"/>
            <person name="Mondo S.J."/>
            <person name="Dannebaum R.O."/>
            <person name="Kuo R.C."/>
            <person name="Labutti K."/>
            <person name="Haridas S."/>
            <person name="Kuo A."/>
            <person name="Salamov A."/>
            <person name="Ahrendt S.R."/>
            <person name="Lipzen A."/>
            <person name="Sullivan W."/>
            <person name="Andreopoulos W.B."/>
            <person name="Clum A."/>
            <person name="Lindquist E."/>
            <person name="Daum C."/>
            <person name="Ramamoorthy G.K."/>
            <person name="Gryganskyi A."/>
            <person name="Culley D."/>
            <person name="Magnuson J.K."/>
            <person name="James T.Y."/>
            <person name="O'Malley M.A."/>
            <person name="Stajich J.E."/>
            <person name="Spatafora J.W."/>
            <person name="Visel A."/>
            <person name="Grigoriev I.V."/>
        </authorList>
    </citation>
    <scope>NUCLEOTIDE SEQUENCE [LARGE SCALE GENOMIC DNA]</scope>
    <source>
        <strain evidence="3 4">62-1032</strain>
    </source>
</reference>
<dbReference type="Proteomes" id="UP000193467">
    <property type="component" value="Unassembled WGS sequence"/>
</dbReference>